<proteinExistence type="predicted"/>
<gene>
    <name evidence="1" type="primary">AVEN_58704_1</name>
    <name evidence="1" type="ORF">TNIN_246981</name>
</gene>
<organism evidence="1 2">
    <name type="scientific">Trichonephila inaurata madagascariensis</name>
    <dbReference type="NCBI Taxonomy" id="2747483"/>
    <lineage>
        <taxon>Eukaryota</taxon>
        <taxon>Metazoa</taxon>
        <taxon>Ecdysozoa</taxon>
        <taxon>Arthropoda</taxon>
        <taxon>Chelicerata</taxon>
        <taxon>Arachnida</taxon>
        <taxon>Araneae</taxon>
        <taxon>Araneomorphae</taxon>
        <taxon>Entelegynae</taxon>
        <taxon>Araneoidea</taxon>
        <taxon>Nephilidae</taxon>
        <taxon>Trichonephila</taxon>
        <taxon>Trichonephila inaurata</taxon>
    </lineage>
</organism>
<sequence length="159" mass="18056">MKEQMYGRPRHGPSYFERVRQNYRDIQKRVGESLGMLDFRLLSNLGSVNVQSKGSKSVVDVSLPFLPMKMSVNSNPVLEDSTQIDDLIRASTTDSEIDPERNMPHLTDVDMGNAEIVMESNFASTLPPHTLNIEPFSNQVNFELNQHRAHQARLEAERA</sequence>
<dbReference type="EMBL" id="BMAV01008342">
    <property type="protein sequence ID" value="GFY51851.1"/>
    <property type="molecule type" value="Genomic_DNA"/>
</dbReference>
<dbReference type="AlphaFoldDB" id="A0A8X6XHH7"/>
<evidence type="ECO:0000313" key="2">
    <source>
        <dbReference type="Proteomes" id="UP000886998"/>
    </source>
</evidence>
<dbReference type="Proteomes" id="UP000886998">
    <property type="component" value="Unassembled WGS sequence"/>
</dbReference>
<protein>
    <submittedName>
        <fullName evidence="1">Uncharacterized protein</fullName>
    </submittedName>
</protein>
<comment type="caution">
    <text evidence="1">The sequence shown here is derived from an EMBL/GenBank/DDBJ whole genome shotgun (WGS) entry which is preliminary data.</text>
</comment>
<keyword evidence="2" id="KW-1185">Reference proteome</keyword>
<accession>A0A8X6XHH7</accession>
<name>A0A8X6XHH7_9ARAC</name>
<dbReference type="OrthoDB" id="6434317at2759"/>
<evidence type="ECO:0000313" key="1">
    <source>
        <dbReference type="EMBL" id="GFY51851.1"/>
    </source>
</evidence>
<reference evidence="1" key="1">
    <citation type="submission" date="2020-08" db="EMBL/GenBank/DDBJ databases">
        <title>Multicomponent nature underlies the extraordinary mechanical properties of spider dragline silk.</title>
        <authorList>
            <person name="Kono N."/>
            <person name="Nakamura H."/>
            <person name="Mori M."/>
            <person name="Yoshida Y."/>
            <person name="Ohtoshi R."/>
            <person name="Malay A.D."/>
            <person name="Moran D.A.P."/>
            <person name="Tomita M."/>
            <person name="Numata K."/>
            <person name="Arakawa K."/>
        </authorList>
    </citation>
    <scope>NUCLEOTIDE SEQUENCE</scope>
</reference>